<dbReference type="InterPro" id="IPR009056">
    <property type="entry name" value="Cyt_c-like_dom"/>
</dbReference>
<dbReference type="GO" id="GO:0009055">
    <property type="term" value="F:electron transfer activity"/>
    <property type="evidence" value="ECO:0007669"/>
    <property type="project" value="InterPro"/>
</dbReference>
<dbReference type="Gene3D" id="1.10.760.10">
    <property type="entry name" value="Cytochrome c-like domain"/>
    <property type="match status" value="1"/>
</dbReference>
<keyword evidence="3 4" id="KW-0408">Iron</keyword>
<keyword evidence="2 4" id="KW-0479">Metal-binding</keyword>
<evidence type="ECO:0000256" key="3">
    <source>
        <dbReference type="ARBA" id="ARBA00023004"/>
    </source>
</evidence>
<proteinExistence type="predicted"/>
<reference evidence="6 7" key="1">
    <citation type="submission" date="2020-08" db="EMBL/GenBank/DDBJ databases">
        <title>Genomic Encyclopedia of Archaeal and Bacterial Type Strains, Phase II (KMG-II): from individual species to whole genera.</title>
        <authorList>
            <person name="Goeker M."/>
        </authorList>
    </citation>
    <scope>NUCLEOTIDE SEQUENCE [LARGE SCALE GENOMIC DNA]</scope>
    <source>
        <strain evidence="6 7">DSM 23288</strain>
    </source>
</reference>
<accession>A0A840IIY5</accession>
<dbReference type="Pfam" id="PF13442">
    <property type="entry name" value="Cytochrome_CBB3"/>
    <property type="match status" value="1"/>
</dbReference>
<evidence type="ECO:0000256" key="2">
    <source>
        <dbReference type="ARBA" id="ARBA00022723"/>
    </source>
</evidence>
<dbReference type="SUPFAM" id="SSF46626">
    <property type="entry name" value="Cytochrome c"/>
    <property type="match status" value="1"/>
</dbReference>
<evidence type="ECO:0000313" key="6">
    <source>
        <dbReference type="EMBL" id="MBB4664191.1"/>
    </source>
</evidence>
<dbReference type="GO" id="GO:0046872">
    <property type="term" value="F:metal ion binding"/>
    <property type="evidence" value="ECO:0007669"/>
    <property type="project" value="UniProtKB-KW"/>
</dbReference>
<dbReference type="EMBL" id="JACHNU010000006">
    <property type="protein sequence ID" value="MBB4664191.1"/>
    <property type="molecule type" value="Genomic_DNA"/>
</dbReference>
<gene>
    <name evidence="6" type="ORF">BDZ31_003794</name>
</gene>
<evidence type="ECO:0000259" key="5">
    <source>
        <dbReference type="PROSITE" id="PS51007"/>
    </source>
</evidence>
<keyword evidence="7" id="KW-1185">Reference proteome</keyword>
<sequence length="125" mass="12724">MIAGVSLLTIVCAAVIAFVIVGNADSEAHEIKSARGTVTLTKAEARGREVFGENCANCHTLASANAVGQIGPNLDELKPDAALVRHAVEFGRSNGRGEMPGRLLSGVELEEVAAYVAAAGGHGAS</sequence>
<dbReference type="InterPro" id="IPR036909">
    <property type="entry name" value="Cyt_c-like_dom_sf"/>
</dbReference>
<dbReference type="Proteomes" id="UP000585272">
    <property type="component" value="Unassembled WGS sequence"/>
</dbReference>
<protein>
    <submittedName>
        <fullName evidence="6">Mono/diheme cytochrome c family protein</fullName>
    </submittedName>
</protein>
<comment type="caution">
    <text evidence="6">The sequence shown here is derived from an EMBL/GenBank/DDBJ whole genome shotgun (WGS) entry which is preliminary data.</text>
</comment>
<dbReference type="RefSeq" id="WP_221243174.1">
    <property type="nucleotide sequence ID" value="NZ_JACHNU010000006.1"/>
</dbReference>
<dbReference type="AlphaFoldDB" id="A0A840IIY5"/>
<name>A0A840IIY5_9ACTN</name>
<feature type="domain" description="Cytochrome c" evidence="5">
    <location>
        <begin position="42"/>
        <end position="120"/>
    </location>
</feature>
<dbReference type="PROSITE" id="PS51007">
    <property type="entry name" value="CYTC"/>
    <property type="match status" value="1"/>
</dbReference>
<evidence type="ECO:0000256" key="4">
    <source>
        <dbReference type="PROSITE-ProRule" id="PRU00433"/>
    </source>
</evidence>
<keyword evidence="1 4" id="KW-0349">Heme</keyword>
<evidence type="ECO:0000313" key="7">
    <source>
        <dbReference type="Proteomes" id="UP000585272"/>
    </source>
</evidence>
<organism evidence="6 7">
    <name type="scientific">Conexibacter arvalis</name>
    <dbReference type="NCBI Taxonomy" id="912552"/>
    <lineage>
        <taxon>Bacteria</taxon>
        <taxon>Bacillati</taxon>
        <taxon>Actinomycetota</taxon>
        <taxon>Thermoleophilia</taxon>
        <taxon>Solirubrobacterales</taxon>
        <taxon>Conexibacteraceae</taxon>
        <taxon>Conexibacter</taxon>
    </lineage>
</organism>
<evidence type="ECO:0000256" key="1">
    <source>
        <dbReference type="ARBA" id="ARBA00022617"/>
    </source>
</evidence>
<dbReference type="GO" id="GO:0020037">
    <property type="term" value="F:heme binding"/>
    <property type="evidence" value="ECO:0007669"/>
    <property type="project" value="InterPro"/>
</dbReference>